<keyword evidence="3" id="KW-0808">Transferase</keyword>
<organism evidence="3 4">
    <name type="scientific">Winogradskya humida</name>
    <dbReference type="NCBI Taxonomy" id="113566"/>
    <lineage>
        <taxon>Bacteria</taxon>
        <taxon>Bacillati</taxon>
        <taxon>Actinomycetota</taxon>
        <taxon>Actinomycetes</taxon>
        <taxon>Micromonosporales</taxon>
        <taxon>Micromonosporaceae</taxon>
        <taxon>Winogradskya</taxon>
    </lineage>
</organism>
<sequence>MTYDSRKRLLDVSAAALGLLLTAPLMLLLALTVALALGRPVLFRQRRAGRHGTTFTLLKFRTMVDEDPEHGLLTDAERLTGWGRFLRSTSLDELPSLVNVLRGEMSLVGPRPLPVRYLDRYTPDQARRHEVLPGITGLAQVRGRNLLTWEEKFHYDVAYVGDRSLSLDLRLLAATALAVLRRDGISARDEATAPEFKGSPV</sequence>
<dbReference type="Proteomes" id="UP000603200">
    <property type="component" value="Unassembled WGS sequence"/>
</dbReference>
<proteinExistence type="inferred from homology"/>
<protein>
    <submittedName>
        <fullName evidence="3">Sugar transferase</fullName>
    </submittedName>
</protein>
<dbReference type="PANTHER" id="PTHR30576">
    <property type="entry name" value="COLANIC BIOSYNTHESIS UDP-GLUCOSE LIPID CARRIER TRANSFERASE"/>
    <property type="match status" value="1"/>
</dbReference>
<evidence type="ECO:0000313" key="3">
    <source>
        <dbReference type="EMBL" id="GIE23424.1"/>
    </source>
</evidence>
<feature type="domain" description="Bacterial sugar transferase" evidence="2">
    <location>
        <begin position="7"/>
        <end position="180"/>
    </location>
</feature>
<dbReference type="InterPro" id="IPR006311">
    <property type="entry name" value="TAT_signal"/>
</dbReference>
<dbReference type="Pfam" id="PF02397">
    <property type="entry name" value="Bac_transf"/>
    <property type="match status" value="1"/>
</dbReference>
<keyword evidence="4" id="KW-1185">Reference proteome</keyword>
<reference evidence="3 4" key="1">
    <citation type="submission" date="2021-01" db="EMBL/GenBank/DDBJ databases">
        <title>Whole genome shotgun sequence of Actinoplanes humidus NBRC 14915.</title>
        <authorList>
            <person name="Komaki H."/>
            <person name="Tamura T."/>
        </authorList>
    </citation>
    <scope>NUCLEOTIDE SEQUENCE [LARGE SCALE GENOMIC DNA]</scope>
    <source>
        <strain evidence="3 4">NBRC 14915</strain>
    </source>
</reference>
<comment type="caution">
    <text evidence="3">The sequence shown here is derived from an EMBL/GenBank/DDBJ whole genome shotgun (WGS) entry which is preliminary data.</text>
</comment>
<evidence type="ECO:0000259" key="2">
    <source>
        <dbReference type="Pfam" id="PF02397"/>
    </source>
</evidence>
<gene>
    <name evidence="3" type="ORF">Ahu01nite_065260</name>
</gene>
<dbReference type="InterPro" id="IPR003362">
    <property type="entry name" value="Bact_transf"/>
</dbReference>
<dbReference type="GO" id="GO:0016740">
    <property type="term" value="F:transferase activity"/>
    <property type="evidence" value="ECO:0007669"/>
    <property type="project" value="UniProtKB-KW"/>
</dbReference>
<evidence type="ECO:0000313" key="4">
    <source>
        <dbReference type="Proteomes" id="UP000603200"/>
    </source>
</evidence>
<evidence type="ECO:0000256" key="1">
    <source>
        <dbReference type="ARBA" id="ARBA00006464"/>
    </source>
</evidence>
<dbReference type="EMBL" id="BOMN01000091">
    <property type="protein sequence ID" value="GIE23424.1"/>
    <property type="molecule type" value="Genomic_DNA"/>
</dbReference>
<dbReference type="PANTHER" id="PTHR30576:SF8">
    <property type="entry name" value="UNDECAPRENYL-PHOSPHATE GALACTOSE PHOSPHOTRANSFERASE"/>
    <property type="match status" value="1"/>
</dbReference>
<dbReference type="RefSeq" id="WP_203840482.1">
    <property type="nucleotide sequence ID" value="NZ_BAAATV010000009.1"/>
</dbReference>
<comment type="similarity">
    <text evidence="1">Belongs to the bacterial sugar transferase family.</text>
</comment>
<dbReference type="PROSITE" id="PS51318">
    <property type="entry name" value="TAT"/>
    <property type="match status" value="1"/>
</dbReference>
<name>A0ABQ3ZY37_9ACTN</name>
<accession>A0ABQ3ZY37</accession>